<dbReference type="InParanoid" id="B4J3Z3"/>
<dbReference type="PANTHER" id="PTHR20898">
    <property type="entry name" value="DAEDALUS ON 3-RELATED-RELATED"/>
    <property type="match status" value="1"/>
</dbReference>
<organism evidence="2">
    <name type="scientific">Drosophila grimshawi</name>
    <name type="common">Hawaiian fruit fly</name>
    <name type="synonym">Idiomyia grimshawi</name>
    <dbReference type="NCBI Taxonomy" id="7222"/>
    <lineage>
        <taxon>Eukaryota</taxon>
        <taxon>Metazoa</taxon>
        <taxon>Ecdysozoa</taxon>
        <taxon>Arthropoda</taxon>
        <taxon>Hexapoda</taxon>
        <taxon>Insecta</taxon>
        <taxon>Pterygota</taxon>
        <taxon>Neoptera</taxon>
        <taxon>Endopterygota</taxon>
        <taxon>Diptera</taxon>
        <taxon>Brachycera</taxon>
        <taxon>Muscomorpha</taxon>
        <taxon>Ephydroidea</taxon>
        <taxon>Drosophilidae</taxon>
        <taxon>Drosophila</taxon>
        <taxon>Hawaiian Drosophila</taxon>
    </lineage>
</organism>
<dbReference type="AlphaFoldDB" id="B4J3Z3"/>
<dbReference type="HOGENOM" id="CLU_116900_0_1_1"/>
<keyword evidence="2" id="KW-1185">Reference proteome</keyword>
<dbReference type="eggNOG" id="ENOG502TC1W">
    <property type="taxonomic scope" value="Eukaryota"/>
</dbReference>
<evidence type="ECO:0000313" key="2">
    <source>
        <dbReference type="Proteomes" id="UP000001070"/>
    </source>
</evidence>
<dbReference type="SMART" id="SM00697">
    <property type="entry name" value="DM8"/>
    <property type="match status" value="1"/>
</dbReference>
<protein>
    <submittedName>
        <fullName evidence="1">GH21518</fullName>
    </submittedName>
</protein>
<dbReference type="InterPro" id="IPR010512">
    <property type="entry name" value="DUF1091"/>
</dbReference>
<dbReference type="OMA" id="ICKSYNE"/>
<reference evidence="1 2" key="1">
    <citation type="journal article" date="2007" name="Nature">
        <title>Evolution of genes and genomes on the Drosophila phylogeny.</title>
        <authorList>
            <consortium name="Drosophila 12 Genomes Consortium"/>
            <person name="Clark A.G."/>
            <person name="Eisen M.B."/>
            <person name="Smith D.R."/>
            <person name="Bergman C.M."/>
            <person name="Oliver B."/>
            <person name="Markow T.A."/>
            <person name="Kaufman T.C."/>
            <person name="Kellis M."/>
            <person name="Gelbart W."/>
            <person name="Iyer V.N."/>
            <person name="Pollard D.A."/>
            <person name="Sackton T.B."/>
            <person name="Larracuente A.M."/>
            <person name="Singh N.D."/>
            <person name="Abad J.P."/>
            <person name="Abt D.N."/>
            <person name="Adryan B."/>
            <person name="Aguade M."/>
            <person name="Akashi H."/>
            <person name="Anderson W.W."/>
            <person name="Aquadro C.F."/>
            <person name="Ardell D.H."/>
            <person name="Arguello R."/>
            <person name="Artieri C.G."/>
            <person name="Barbash D.A."/>
            <person name="Barker D."/>
            <person name="Barsanti P."/>
            <person name="Batterham P."/>
            <person name="Batzoglou S."/>
            <person name="Begun D."/>
            <person name="Bhutkar A."/>
            <person name="Blanco E."/>
            <person name="Bosak S.A."/>
            <person name="Bradley R.K."/>
            <person name="Brand A.D."/>
            <person name="Brent M.R."/>
            <person name="Brooks A.N."/>
            <person name="Brown R.H."/>
            <person name="Butlin R.K."/>
            <person name="Caggese C."/>
            <person name="Calvi B.R."/>
            <person name="Bernardo de Carvalho A."/>
            <person name="Caspi A."/>
            <person name="Castrezana S."/>
            <person name="Celniker S.E."/>
            <person name="Chang J.L."/>
            <person name="Chapple C."/>
            <person name="Chatterji S."/>
            <person name="Chinwalla A."/>
            <person name="Civetta A."/>
            <person name="Clifton S.W."/>
            <person name="Comeron J.M."/>
            <person name="Costello J.C."/>
            <person name="Coyne J.A."/>
            <person name="Daub J."/>
            <person name="David R.G."/>
            <person name="Delcher A.L."/>
            <person name="Delehaunty K."/>
            <person name="Do C.B."/>
            <person name="Ebling H."/>
            <person name="Edwards K."/>
            <person name="Eickbush T."/>
            <person name="Evans J.D."/>
            <person name="Filipski A."/>
            <person name="Findeiss S."/>
            <person name="Freyhult E."/>
            <person name="Fulton L."/>
            <person name="Fulton R."/>
            <person name="Garcia A.C."/>
            <person name="Gardiner A."/>
            <person name="Garfield D.A."/>
            <person name="Garvin B.E."/>
            <person name="Gibson G."/>
            <person name="Gilbert D."/>
            <person name="Gnerre S."/>
            <person name="Godfrey J."/>
            <person name="Good R."/>
            <person name="Gotea V."/>
            <person name="Gravely B."/>
            <person name="Greenberg A.J."/>
            <person name="Griffiths-Jones S."/>
            <person name="Gross S."/>
            <person name="Guigo R."/>
            <person name="Gustafson E.A."/>
            <person name="Haerty W."/>
            <person name="Hahn M.W."/>
            <person name="Halligan D.L."/>
            <person name="Halpern A.L."/>
            <person name="Halter G.M."/>
            <person name="Han M.V."/>
            <person name="Heger A."/>
            <person name="Hillier L."/>
            <person name="Hinrichs A.S."/>
            <person name="Holmes I."/>
            <person name="Hoskins R.A."/>
            <person name="Hubisz M.J."/>
            <person name="Hultmark D."/>
            <person name="Huntley M.A."/>
            <person name="Jaffe D.B."/>
            <person name="Jagadeeshan S."/>
            <person name="Jeck W.R."/>
            <person name="Johnson J."/>
            <person name="Jones C.D."/>
            <person name="Jordan W.C."/>
            <person name="Karpen G.H."/>
            <person name="Kataoka E."/>
            <person name="Keightley P.D."/>
            <person name="Kheradpour P."/>
            <person name="Kirkness E.F."/>
            <person name="Koerich L.B."/>
            <person name="Kristiansen K."/>
            <person name="Kudrna D."/>
            <person name="Kulathinal R.J."/>
            <person name="Kumar S."/>
            <person name="Kwok R."/>
            <person name="Lander E."/>
            <person name="Langley C.H."/>
            <person name="Lapoint R."/>
            <person name="Lazzaro B.P."/>
            <person name="Lee S.J."/>
            <person name="Levesque L."/>
            <person name="Li R."/>
            <person name="Lin C.F."/>
            <person name="Lin M.F."/>
            <person name="Lindblad-Toh K."/>
            <person name="Llopart A."/>
            <person name="Long M."/>
            <person name="Low L."/>
            <person name="Lozovsky E."/>
            <person name="Lu J."/>
            <person name="Luo M."/>
            <person name="Machado C.A."/>
            <person name="Makalowski W."/>
            <person name="Marzo M."/>
            <person name="Matsuda M."/>
            <person name="Matzkin L."/>
            <person name="McAllister B."/>
            <person name="McBride C.S."/>
            <person name="McKernan B."/>
            <person name="McKernan K."/>
            <person name="Mendez-Lago M."/>
            <person name="Minx P."/>
            <person name="Mollenhauer M.U."/>
            <person name="Montooth K."/>
            <person name="Mount S.M."/>
            <person name="Mu X."/>
            <person name="Myers E."/>
            <person name="Negre B."/>
            <person name="Newfeld S."/>
            <person name="Nielsen R."/>
            <person name="Noor M.A."/>
            <person name="O'Grady P."/>
            <person name="Pachter L."/>
            <person name="Papaceit M."/>
            <person name="Parisi M.J."/>
            <person name="Parisi M."/>
            <person name="Parts L."/>
            <person name="Pedersen J.S."/>
            <person name="Pesole G."/>
            <person name="Phillippy A.M."/>
            <person name="Ponting C.P."/>
            <person name="Pop M."/>
            <person name="Porcelli D."/>
            <person name="Powell J.R."/>
            <person name="Prohaska S."/>
            <person name="Pruitt K."/>
            <person name="Puig M."/>
            <person name="Quesneville H."/>
            <person name="Ram K.R."/>
            <person name="Rand D."/>
            <person name="Rasmussen M.D."/>
            <person name="Reed L.K."/>
            <person name="Reenan R."/>
            <person name="Reily A."/>
            <person name="Remington K.A."/>
            <person name="Rieger T.T."/>
            <person name="Ritchie M.G."/>
            <person name="Robin C."/>
            <person name="Rogers Y.H."/>
            <person name="Rohde C."/>
            <person name="Rozas J."/>
            <person name="Rubenfield M.J."/>
            <person name="Ruiz A."/>
            <person name="Russo S."/>
            <person name="Salzberg S.L."/>
            <person name="Sanchez-Gracia A."/>
            <person name="Saranga D.J."/>
            <person name="Sato H."/>
            <person name="Schaeffer S.W."/>
            <person name="Schatz M.C."/>
            <person name="Schlenke T."/>
            <person name="Schwartz R."/>
            <person name="Segarra C."/>
            <person name="Singh R.S."/>
            <person name="Sirot L."/>
            <person name="Sirota M."/>
            <person name="Sisneros N.B."/>
            <person name="Smith C.D."/>
            <person name="Smith T.F."/>
            <person name="Spieth J."/>
            <person name="Stage D.E."/>
            <person name="Stark A."/>
            <person name="Stephan W."/>
            <person name="Strausberg R.L."/>
            <person name="Strempel S."/>
            <person name="Sturgill D."/>
            <person name="Sutton G."/>
            <person name="Sutton G.G."/>
            <person name="Tao W."/>
            <person name="Teichmann S."/>
            <person name="Tobari Y.N."/>
            <person name="Tomimura Y."/>
            <person name="Tsolas J.M."/>
            <person name="Valente V.L."/>
            <person name="Venter E."/>
            <person name="Venter J.C."/>
            <person name="Vicario S."/>
            <person name="Vieira F.G."/>
            <person name="Vilella A.J."/>
            <person name="Villasante A."/>
            <person name="Walenz B."/>
            <person name="Wang J."/>
            <person name="Wasserman M."/>
            <person name="Watts T."/>
            <person name="Wilson D."/>
            <person name="Wilson R.K."/>
            <person name="Wing R.A."/>
            <person name="Wolfner M.F."/>
            <person name="Wong A."/>
            <person name="Wong G.K."/>
            <person name="Wu C.I."/>
            <person name="Wu G."/>
            <person name="Yamamoto D."/>
            <person name="Yang H.P."/>
            <person name="Yang S.P."/>
            <person name="Yorke J.A."/>
            <person name="Yoshida K."/>
            <person name="Zdobnov E."/>
            <person name="Zhang P."/>
            <person name="Zhang Y."/>
            <person name="Zimin A.V."/>
            <person name="Baldwin J."/>
            <person name="Abdouelleil A."/>
            <person name="Abdulkadir J."/>
            <person name="Abebe A."/>
            <person name="Abera B."/>
            <person name="Abreu J."/>
            <person name="Acer S.C."/>
            <person name="Aftuck L."/>
            <person name="Alexander A."/>
            <person name="An P."/>
            <person name="Anderson E."/>
            <person name="Anderson S."/>
            <person name="Arachi H."/>
            <person name="Azer M."/>
            <person name="Bachantsang P."/>
            <person name="Barry A."/>
            <person name="Bayul T."/>
            <person name="Berlin A."/>
            <person name="Bessette D."/>
            <person name="Bloom T."/>
            <person name="Blye J."/>
            <person name="Boguslavskiy L."/>
            <person name="Bonnet C."/>
            <person name="Boukhgalter B."/>
            <person name="Bourzgui I."/>
            <person name="Brown A."/>
            <person name="Cahill P."/>
            <person name="Channer S."/>
            <person name="Cheshatsang Y."/>
            <person name="Chuda L."/>
            <person name="Citroen M."/>
            <person name="Collymore A."/>
            <person name="Cooke P."/>
            <person name="Costello M."/>
            <person name="D'Aco K."/>
            <person name="Daza R."/>
            <person name="De Haan G."/>
            <person name="DeGray S."/>
            <person name="DeMaso C."/>
            <person name="Dhargay N."/>
            <person name="Dooley K."/>
            <person name="Dooley E."/>
            <person name="Doricent M."/>
            <person name="Dorje P."/>
            <person name="Dorjee K."/>
            <person name="Dupes A."/>
            <person name="Elong R."/>
            <person name="Falk J."/>
            <person name="Farina A."/>
            <person name="Faro S."/>
            <person name="Ferguson D."/>
            <person name="Fisher S."/>
            <person name="Foley C.D."/>
            <person name="Franke A."/>
            <person name="Friedrich D."/>
            <person name="Gadbois L."/>
            <person name="Gearin G."/>
            <person name="Gearin C.R."/>
            <person name="Giannoukos G."/>
            <person name="Goode T."/>
            <person name="Graham J."/>
            <person name="Grandbois E."/>
            <person name="Grewal S."/>
            <person name="Gyaltsen K."/>
            <person name="Hafez N."/>
            <person name="Hagos B."/>
            <person name="Hall J."/>
            <person name="Henson C."/>
            <person name="Hollinger A."/>
            <person name="Honan T."/>
            <person name="Huard M.D."/>
            <person name="Hughes L."/>
            <person name="Hurhula B."/>
            <person name="Husby M.E."/>
            <person name="Kamat A."/>
            <person name="Kanga B."/>
            <person name="Kashin S."/>
            <person name="Khazanovich D."/>
            <person name="Kisner P."/>
            <person name="Lance K."/>
            <person name="Lara M."/>
            <person name="Lee W."/>
            <person name="Lennon N."/>
            <person name="Letendre F."/>
            <person name="LeVine R."/>
            <person name="Lipovsky A."/>
            <person name="Liu X."/>
            <person name="Liu J."/>
            <person name="Liu S."/>
            <person name="Lokyitsang T."/>
            <person name="Lokyitsang Y."/>
            <person name="Lubonja R."/>
            <person name="Lui A."/>
            <person name="MacDonald P."/>
            <person name="Magnisalis V."/>
            <person name="Maru K."/>
            <person name="Matthews C."/>
            <person name="McCusker W."/>
            <person name="McDonough S."/>
            <person name="Mehta T."/>
            <person name="Meldrim J."/>
            <person name="Meneus L."/>
            <person name="Mihai O."/>
            <person name="Mihalev A."/>
            <person name="Mihova T."/>
            <person name="Mittelman R."/>
            <person name="Mlenga V."/>
            <person name="Montmayeur A."/>
            <person name="Mulrain L."/>
            <person name="Navidi A."/>
            <person name="Naylor J."/>
            <person name="Negash T."/>
            <person name="Nguyen T."/>
            <person name="Nguyen N."/>
            <person name="Nicol R."/>
            <person name="Norbu C."/>
            <person name="Norbu N."/>
            <person name="Novod N."/>
            <person name="O'Neill B."/>
            <person name="Osman S."/>
            <person name="Markiewicz E."/>
            <person name="Oyono O.L."/>
            <person name="Patti C."/>
            <person name="Phunkhang P."/>
            <person name="Pierre F."/>
            <person name="Priest M."/>
            <person name="Raghuraman S."/>
            <person name="Rege F."/>
            <person name="Reyes R."/>
            <person name="Rise C."/>
            <person name="Rogov P."/>
            <person name="Ross K."/>
            <person name="Ryan E."/>
            <person name="Settipalli S."/>
            <person name="Shea T."/>
            <person name="Sherpa N."/>
            <person name="Shi L."/>
            <person name="Shih D."/>
            <person name="Sparrow T."/>
            <person name="Spaulding J."/>
            <person name="Stalker J."/>
            <person name="Stange-Thomann N."/>
            <person name="Stavropoulos S."/>
            <person name="Stone C."/>
            <person name="Strader C."/>
            <person name="Tesfaye S."/>
            <person name="Thomson T."/>
            <person name="Thoulutsang Y."/>
            <person name="Thoulutsang D."/>
            <person name="Topham K."/>
            <person name="Topping I."/>
            <person name="Tsamla T."/>
            <person name="Vassiliev H."/>
            <person name="Vo A."/>
            <person name="Wangchuk T."/>
            <person name="Wangdi T."/>
            <person name="Weiand M."/>
            <person name="Wilkinson J."/>
            <person name="Wilson A."/>
            <person name="Yadav S."/>
            <person name="Young G."/>
            <person name="Yu Q."/>
            <person name="Zembek L."/>
            <person name="Zhong D."/>
            <person name="Zimmer A."/>
            <person name="Zwirko Z."/>
            <person name="Jaffe D.B."/>
            <person name="Alvarez P."/>
            <person name="Brockman W."/>
            <person name="Butler J."/>
            <person name="Chin C."/>
            <person name="Gnerre S."/>
            <person name="Grabherr M."/>
            <person name="Kleber M."/>
            <person name="Mauceli E."/>
            <person name="MacCallum I."/>
        </authorList>
    </citation>
    <scope>NUCLEOTIDE SEQUENCE [LARGE SCALE GENOMIC DNA]</scope>
    <source>
        <strain evidence="2">Tucson 15287-2541.00</strain>
    </source>
</reference>
<accession>B4J3Z3</accession>
<evidence type="ECO:0000313" key="1">
    <source>
        <dbReference type="EMBL" id="EDW01576.1"/>
    </source>
</evidence>
<dbReference type="PhylomeDB" id="B4J3Z3"/>
<dbReference type="Proteomes" id="UP000001070">
    <property type="component" value="Unassembled WGS sequence"/>
</dbReference>
<dbReference type="OrthoDB" id="7940892at2759"/>
<sequence>MYADGLHCGLYAYLYYTDLQEAVVFKMTNAVCESYNKSWIVINKCRLRAINRHKTTYNFNATFLHPVRTMSLRMEVFQKANGYKPWLFNVTIDLCRFLRKPFNPFAIMVFKVFVEFTNLNHTCPYMGTQIVDGLYLRHKLLPHSMPTGDYLMAMTWSFDRKPQFITSIYFVFKEDL</sequence>
<name>B4J3Z3_DROGR</name>
<gene>
    <name evidence="1" type="primary">Dgri\GH21518</name>
    <name evidence="1" type="ORF">Dgri_GH21518</name>
</gene>
<proteinExistence type="predicted"/>
<dbReference type="EMBL" id="CH916367">
    <property type="protein sequence ID" value="EDW01576.1"/>
    <property type="molecule type" value="Genomic_DNA"/>
</dbReference>
<dbReference type="PANTHER" id="PTHR20898:SF0">
    <property type="entry name" value="DAEDALUS ON 3-RELATED"/>
    <property type="match status" value="1"/>
</dbReference>
<dbReference type="Pfam" id="PF06477">
    <property type="entry name" value="DUF1091"/>
    <property type="match status" value="1"/>
</dbReference>